<dbReference type="GO" id="GO:0003824">
    <property type="term" value="F:catalytic activity"/>
    <property type="evidence" value="ECO:0007669"/>
    <property type="project" value="InterPro"/>
</dbReference>
<evidence type="ECO:0000256" key="1">
    <source>
        <dbReference type="ARBA" id="ARBA00001957"/>
    </source>
</evidence>
<dbReference type="SUPFAM" id="SSF56801">
    <property type="entry name" value="Acetyl-CoA synthetase-like"/>
    <property type="match status" value="1"/>
</dbReference>
<dbReference type="InterPro" id="IPR010071">
    <property type="entry name" value="AA_adenyl_dom"/>
</dbReference>
<dbReference type="InterPro" id="IPR001242">
    <property type="entry name" value="Condensation_dom"/>
</dbReference>
<dbReference type="InterPro" id="IPR009081">
    <property type="entry name" value="PP-bd_ACP"/>
</dbReference>
<dbReference type="InterPro" id="IPR006162">
    <property type="entry name" value="Ppantetheine_attach_site"/>
</dbReference>
<dbReference type="PANTHER" id="PTHR45527:SF1">
    <property type="entry name" value="FATTY ACID SYNTHASE"/>
    <property type="match status" value="1"/>
</dbReference>
<evidence type="ECO:0000256" key="5">
    <source>
        <dbReference type="ARBA" id="ARBA00023194"/>
    </source>
</evidence>
<dbReference type="PROSITE" id="PS00012">
    <property type="entry name" value="PHOSPHOPANTETHEINE"/>
    <property type="match status" value="1"/>
</dbReference>
<sequence length="1269" mass="136370">VGWFTSVFPVRLDVAGIDLDEAFAGGPAAGTVVKTVKEQLLSLPDKGIGYGLLRHLNPQTAAVLGQHGSGQISFNYLGRFSAGADMPADLRGLGFTQDTGVAELAELDAGHDPRMPAHAELDINAHVTDTPEGPRLGALFTAPEGILTQAEAGELADLWVQALHGLARHAQQPDAGGLTPSDVPLVKVSQADIDDWTQRYPGLSDIWPVSPLQLGLLVHSMMARETGAEFDAYQVQYVLKLSGPVDHVRLRTAAQAVLDRHPVLRTAYVPGPEGELIQLVVDGVEVPWQYLDLSSLGEAMRDSAYEQFLASDLKVHFDPVTPPMLRMSLLTLAADRHELVLTSHHTHFDGWSLPLLTRDLLRLYATEGDASALPRARSYREYLAWLAEQDPQESADVWARELDGLKEPTLVAPDTDPDADSAGIGQVDVPLPADDARELPRRAAEVGVTLNTLVQGAWGIVLSRLSDRQDVVLAATVAGRPATLPGGDSIVGMFLNTLPVRVPYAPGDSVAQMLTGLQERQATLFEHHHHGLAEIQRAAGLPALFDSLIGFESFPLDREGIGEASAAAGITVTGIRSFTASHFPVAVFVYPDGAYLRLSLQYQHHLFSREQAQEMADLYGRVLQQVAADPEARLGDMAAEPAGQQLHAGLAADDVPEVPEQTLGELFAQQVTRTPDATAIVCDGTELTYRQLDERSNRLAHVLRERGVVRDSMVGVALRRSAEYIVTVTAILKAGGAYLPIDPDYPAERLRFMLRDAAPVVLVTDERIAPQLPEGEGPLLVLDESDTLATLAGAFAGPVPDLAGHPEQLACAFYTSGSTGLPKGVCVSHRDVAAFVVDRRFRSEAHTRVLQQAPLAFDASTYEMWVPLLSGGTVVVAPPGHLDAPALAKVVQEQRLTGLFVTSALFRVVAEEQPDAFTGLKEVWTGGEVVSPTAVRRVLRACPGITVYDVYGPTETTTYATCRPMVRAEDVTEPIPIGWAMDNMGAHVLDDRLNPVGPGVAGELYLTGAGLARGYLGRLPLTSERFVASPFGEPGERMYRTGDVVAWTEDGELAFQGRADTQVKIRGFRIEPGETEAVLEKHTGVSQAVVVPHESAPGQGMQLVAYVVPVKAGGGSTDADAGSAALSVEELRTFTSQSLPEYMVPAVFMLLDELPLTANNKVDKARLPAPESTGRAYVAPTTTQEKQLCELIAQLLKVERVGMSDDFFELGGDSLLATRLTSRISKTFGASVPIRAVFKANDIADLARTVKNASAASRPALRKMNRSAK</sequence>
<dbReference type="PANTHER" id="PTHR45527">
    <property type="entry name" value="NONRIBOSOMAL PEPTIDE SYNTHETASE"/>
    <property type="match status" value="1"/>
</dbReference>
<dbReference type="NCBIfam" id="TIGR01720">
    <property type="entry name" value="NRPS-para261"/>
    <property type="match status" value="1"/>
</dbReference>
<proteinExistence type="predicted"/>
<dbReference type="GO" id="GO:0031177">
    <property type="term" value="F:phosphopantetheine binding"/>
    <property type="evidence" value="ECO:0007669"/>
    <property type="project" value="InterPro"/>
</dbReference>
<dbReference type="Gene3D" id="3.40.50.1820">
    <property type="entry name" value="alpha/beta hydrolase"/>
    <property type="match status" value="1"/>
</dbReference>
<dbReference type="Pfam" id="PF00501">
    <property type="entry name" value="AMP-binding"/>
    <property type="match status" value="1"/>
</dbReference>
<dbReference type="InterPro" id="IPR029058">
    <property type="entry name" value="AB_hydrolase_fold"/>
</dbReference>
<dbReference type="InterPro" id="IPR036736">
    <property type="entry name" value="ACP-like_sf"/>
</dbReference>
<dbReference type="EMBL" id="WPNZ01000037">
    <property type="protein sequence ID" value="MVO90708.1"/>
    <property type="molecule type" value="Genomic_DNA"/>
</dbReference>
<keyword evidence="3" id="KW-0597">Phosphoprotein</keyword>
<keyword evidence="2" id="KW-0596">Phosphopantetheine</keyword>
<reference evidence="7 8" key="1">
    <citation type="submission" date="2019-11" db="EMBL/GenBank/DDBJ databases">
        <title>Streptomyces typhae sp. nov., a novel endophytic actinomycete isolated from the root of cattail pollen (Typha angustifolia L.).</title>
        <authorList>
            <person name="Peng C."/>
        </authorList>
    </citation>
    <scope>NUCLEOTIDE SEQUENCE [LARGE SCALE GENOMIC DNA]</scope>
    <source>
        <strain evidence="8">p1417</strain>
    </source>
</reference>
<dbReference type="GO" id="GO:0044550">
    <property type="term" value="P:secondary metabolite biosynthetic process"/>
    <property type="evidence" value="ECO:0007669"/>
    <property type="project" value="TreeGrafter"/>
</dbReference>
<dbReference type="NCBIfam" id="TIGR01733">
    <property type="entry name" value="AA-adenyl-dom"/>
    <property type="match status" value="1"/>
</dbReference>
<dbReference type="InterPro" id="IPR025110">
    <property type="entry name" value="AMP-bd_C"/>
</dbReference>
<dbReference type="GO" id="GO:0043041">
    <property type="term" value="P:amino acid activation for nonribosomal peptide biosynthetic process"/>
    <property type="evidence" value="ECO:0007669"/>
    <property type="project" value="TreeGrafter"/>
</dbReference>
<dbReference type="Pfam" id="PF00668">
    <property type="entry name" value="Condensation"/>
    <property type="match status" value="1"/>
</dbReference>
<dbReference type="SUPFAM" id="SSF52777">
    <property type="entry name" value="CoA-dependent acyltransferases"/>
    <property type="match status" value="3"/>
</dbReference>
<dbReference type="FunFam" id="3.40.50.12780:FF:000012">
    <property type="entry name" value="Non-ribosomal peptide synthetase"/>
    <property type="match status" value="1"/>
</dbReference>
<dbReference type="Pfam" id="PF13193">
    <property type="entry name" value="AMP-binding_C"/>
    <property type="match status" value="1"/>
</dbReference>
<dbReference type="InterPro" id="IPR010060">
    <property type="entry name" value="NRPS_synth"/>
</dbReference>
<evidence type="ECO:0000256" key="4">
    <source>
        <dbReference type="ARBA" id="ARBA00022737"/>
    </source>
</evidence>
<comment type="caution">
    <text evidence="7">The sequence shown here is derived from an EMBL/GenBank/DDBJ whole genome shotgun (WGS) entry which is preliminary data.</text>
</comment>
<dbReference type="RefSeq" id="WP_157169669.1">
    <property type="nucleotide sequence ID" value="NZ_WPNZ01000037.1"/>
</dbReference>
<evidence type="ECO:0000256" key="2">
    <source>
        <dbReference type="ARBA" id="ARBA00022450"/>
    </source>
</evidence>
<accession>A0A6L6X9X2</accession>
<dbReference type="GO" id="GO:0008610">
    <property type="term" value="P:lipid biosynthetic process"/>
    <property type="evidence" value="ECO:0007669"/>
    <property type="project" value="UniProtKB-ARBA"/>
</dbReference>
<keyword evidence="4" id="KW-0677">Repeat</keyword>
<dbReference type="GO" id="GO:0017000">
    <property type="term" value="P:antibiotic biosynthetic process"/>
    <property type="evidence" value="ECO:0007669"/>
    <property type="project" value="UniProtKB-KW"/>
</dbReference>
<gene>
    <name evidence="7" type="ORF">GPA10_39710</name>
</gene>
<feature type="domain" description="Carrier" evidence="6">
    <location>
        <begin position="1179"/>
        <end position="1254"/>
    </location>
</feature>
<dbReference type="InterPro" id="IPR023213">
    <property type="entry name" value="CAT-like_dom_sf"/>
</dbReference>
<evidence type="ECO:0000313" key="7">
    <source>
        <dbReference type="EMBL" id="MVO90708.1"/>
    </source>
</evidence>
<dbReference type="Gene3D" id="3.30.559.30">
    <property type="entry name" value="Nonribosomal peptide synthetase, condensation domain"/>
    <property type="match status" value="2"/>
</dbReference>
<protein>
    <submittedName>
        <fullName evidence="7">Amino acid adenylation domain-containing protein</fullName>
    </submittedName>
</protein>
<name>A0A6L6X9X2_9ACTN</name>
<dbReference type="FunFam" id="3.40.50.980:FF:000001">
    <property type="entry name" value="Non-ribosomal peptide synthetase"/>
    <property type="match status" value="1"/>
</dbReference>
<dbReference type="PROSITE" id="PS50075">
    <property type="entry name" value="CARRIER"/>
    <property type="match status" value="1"/>
</dbReference>
<dbReference type="GO" id="GO:0005829">
    <property type="term" value="C:cytosol"/>
    <property type="evidence" value="ECO:0007669"/>
    <property type="project" value="TreeGrafter"/>
</dbReference>
<dbReference type="FunFam" id="1.10.1200.10:FF:000005">
    <property type="entry name" value="Nonribosomal peptide synthetase 1"/>
    <property type="match status" value="1"/>
</dbReference>
<evidence type="ECO:0000259" key="6">
    <source>
        <dbReference type="PROSITE" id="PS50075"/>
    </source>
</evidence>
<dbReference type="Gene3D" id="3.40.50.980">
    <property type="match status" value="2"/>
</dbReference>
<comment type="cofactor">
    <cofactor evidence="1">
        <name>pantetheine 4'-phosphate</name>
        <dbReference type="ChEBI" id="CHEBI:47942"/>
    </cofactor>
</comment>
<evidence type="ECO:0000256" key="3">
    <source>
        <dbReference type="ARBA" id="ARBA00022553"/>
    </source>
</evidence>
<dbReference type="InterPro" id="IPR045851">
    <property type="entry name" value="AMP-bd_C_sf"/>
</dbReference>
<dbReference type="Gene3D" id="2.30.38.10">
    <property type="entry name" value="Luciferase, Domain 3"/>
    <property type="match status" value="1"/>
</dbReference>
<dbReference type="CDD" id="cd12117">
    <property type="entry name" value="A_NRPS_Srf_like"/>
    <property type="match status" value="1"/>
</dbReference>
<dbReference type="Proteomes" id="UP000483802">
    <property type="component" value="Unassembled WGS sequence"/>
</dbReference>
<dbReference type="CDD" id="cd19543">
    <property type="entry name" value="DCL_NRPS"/>
    <property type="match status" value="1"/>
</dbReference>
<dbReference type="SUPFAM" id="SSF47336">
    <property type="entry name" value="ACP-like"/>
    <property type="match status" value="1"/>
</dbReference>
<evidence type="ECO:0000313" key="8">
    <source>
        <dbReference type="Proteomes" id="UP000483802"/>
    </source>
</evidence>
<dbReference type="InterPro" id="IPR000873">
    <property type="entry name" value="AMP-dep_synth/lig_dom"/>
</dbReference>
<keyword evidence="8" id="KW-1185">Reference proteome</keyword>
<dbReference type="AlphaFoldDB" id="A0A6L6X9X2"/>
<dbReference type="SMART" id="SM00823">
    <property type="entry name" value="PKS_PP"/>
    <property type="match status" value="1"/>
</dbReference>
<feature type="non-terminal residue" evidence="7">
    <location>
        <position position="1"/>
    </location>
</feature>
<keyword evidence="5" id="KW-0045">Antibiotic biosynthesis</keyword>
<dbReference type="Gene3D" id="3.30.300.30">
    <property type="match status" value="1"/>
</dbReference>
<dbReference type="Gene3D" id="3.30.559.10">
    <property type="entry name" value="Chloramphenicol acetyltransferase-like domain"/>
    <property type="match status" value="1"/>
</dbReference>
<dbReference type="InterPro" id="IPR020806">
    <property type="entry name" value="PKS_PP-bd"/>
</dbReference>
<organism evidence="7 8">
    <name type="scientific">Streptomyces typhae</name>
    <dbReference type="NCBI Taxonomy" id="2681492"/>
    <lineage>
        <taxon>Bacteria</taxon>
        <taxon>Bacillati</taxon>
        <taxon>Actinomycetota</taxon>
        <taxon>Actinomycetes</taxon>
        <taxon>Kitasatosporales</taxon>
        <taxon>Streptomycetaceae</taxon>
        <taxon>Streptomyces</taxon>
    </lineage>
</organism>
<dbReference type="Pfam" id="PF00550">
    <property type="entry name" value="PP-binding"/>
    <property type="match status" value="1"/>
</dbReference>